<gene>
    <name evidence="2" type="ORF">PLANPX_1507</name>
</gene>
<evidence type="ECO:0000313" key="3">
    <source>
        <dbReference type="Proteomes" id="UP000326837"/>
    </source>
</evidence>
<dbReference type="InterPro" id="IPR038740">
    <property type="entry name" value="BioF2-like_GNAT_dom"/>
</dbReference>
<name>A0A5K7X6A9_9BACT</name>
<protein>
    <recommendedName>
        <fullName evidence="1">BioF2-like acetyltransferase domain-containing protein</fullName>
    </recommendedName>
</protein>
<dbReference type="KEGG" id="lpav:PLANPX_1507"/>
<dbReference type="RefSeq" id="WP_152097960.1">
    <property type="nucleotide sequence ID" value="NZ_AP021861.1"/>
</dbReference>
<dbReference type="SUPFAM" id="SSF55729">
    <property type="entry name" value="Acyl-CoA N-acyltransferases (Nat)"/>
    <property type="match status" value="1"/>
</dbReference>
<reference evidence="3" key="1">
    <citation type="submission" date="2019-10" db="EMBL/GenBank/DDBJ databases">
        <title>Lacipirellula parvula gen. nov., sp. nov., representing a lineage of planctomycetes widespread in freshwater anoxic habitats, and description of the family Lacipirellulaceae.</title>
        <authorList>
            <person name="Dedysh S.N."/>
            <person name="Kulichevskaya I.S."/>
            <person name="Beletsky A.V."/>
            <person name="Rakitin A.L."/>
            <person name="Mardanov A.V."/>
            <person name="Ivanova A.A."/>
            <person name="Saltykova V.X."/>
            <person name="Rijpstra W.I.C."/>
            <person name="Sinninghe Damste J.S."/>
            <person name="Ravin N.V."/>
        </authorList>
    </citation>
    <scope>NUCLEOTIDE SEQUENCE [LARGE SCALE GENOMIC DNA]</scope>
    <source>
        <strain evidence="3">PX69</strain>
    </source>
</reference>
<keyword evidence="3" id="KW-1185">Reference proteome</keyword>
<dbReference type="Pfam" id="PF13480">
    <property type="entry name" value="Acetyltransf_6"/>
    <property type="match status" value="1"/>
</dbReference>
<proteinExistence type="predicted"/>
<organism evidence="2 3">
    <name type="scientific">Lacipirellula parvula</name>
    <dbReference type="NCBI Taxonomy" id="2650471"/>
    <lineage>
        <taxon>Bacteria</taxon>
        <taxon>Pseudomonadati</taxon>
        <taxon>Planctomycetota</taxon>
        <taxon>Planctomycetia</taxon>
        <taxon>Pirellulales</taxon>
        <taxon>Lacipirellulaceae</taxon>
        <taxon>Lacipirellula</taxon>
    </lineage>
</organism>
<evidence type="ECO:0000313" key="2">
    <source>
        <dbReference type="EMBL" id="BBO31895.1"/>
    </source>
</evidence>
<dbReference type="InterPro" id="IPR016181">
    <property type="entry name" value="Acyl_CoA_acyltransferase"/>
</dbReference>
<feature type="domain" description="BioF2-like acetyltransferase" evidence="1">
    <location>
        <begin position="175"/>
        <end position="328"/>
    </location>
</feature>
<evidence type="ECO:0000259" key="1">
    <source>
        <dbReference type="Pfam" id="PF13480"/>
    </source>
</evidence>
<accession>A0A5K7X6A9</accession>
<dbReference type="Proteomes" id="UP000326837">
    <property type="component" value="Chromosome"/>
</dbReference>
<dbReference type="EMBL" id="AP021861">
    <property type="protein sequence ID" value="BBO31895.1"/>
    <property type="molecule type" value="Genomic_DNA"/>
</dbReference>
<dbReference type="AlphaFoldDB" id="A0A5K7X6A9"/>
<sequence>MLHVREINQLAELATLRETWNRLLQATPRYSFFQTLEWLEAAWSHYPQQRLRAVIVERDGETIGIVPFCVRTERRRVGSVEVLTYPLDDWSTFYGPISAEPQVAIRAALRHVMETPRDWDLIDLRYIDQAAPEYMTIGETLRGAGARLFVRPRMEVRFCSMAGGWDAYVESRSRNWRRQMRRDVEVLEKHGAVELVRYRPAPGGTGRDARTAEVYEICEQIAAHSWQADAESQSTLSSPRVRDLLFEIHCRAAALGMLDTNILTVGGRPVAFNYNYVAAGRTYGLRAGFDPTAEMEHCGRILLFKMLEDSFARGDEEYSFGPGRQVYKDRFATEMRQAYTFRAYSAATLKSRLMKWREQIADSLYSERELNEMGLVD</sequence>